<dbReference type="InterPro" id="IPR006311">
    <property type="entry name" value="TAT_signal"/>
</dbReference>
<proteinExistence type="predicted"/>
<dbReference type="AlphaFoldDB" id="A0A1I4D9L4"/>
<evidence type="ECO:0000313" key="3">
    <source>
        <dbReference type="Proteomes" id="UP000199111"/>
    </source>
</evidence>
<dbReference type="RefSeq" id="WP_093891377.1">
    <property type="nucleotide sequence ID" value="NZ_FOQY01000040.1"/>
</dbReference>
<dbReference type="Proteomes" id="UP000199111">
    <property type="component" value="Unassembled WGS sequence"/>
</dbReference>
<name>A0A1I4D9L4_9ACTN</name>
<organism evidence="2 3">
    <name type="scientific">Streptosporangium canum</name>
    <dbReference type="NCBI Taxonomy" id="324952"/>
    <lineage>
        <taxon>Bacteria</taxon>
        <taxon>Bacillati</taxon>
        <taxon>Actinomycetota</taxon>
        <taxon>Actinomycetes</taxon>
        <taxon>Streptosporangiales</taxon>
        <taxon>Streptosporangiaceae</taxon>
        <taxon>Streptosporangium</taxon>
    </lineage>
</organism>
<gene>
    <name evidence="2" type="ORF">SAMN05216275_1405</name>
</gene>
<accession>A0A1I4D9L4</accession>
<protein>
    <submittedName>
        <fullName evidence="2">Uncharacterized protein</fullName>
    </submittedName>
</protein>
<evidence type="ECO:0000256" key="1">
    <source>
        <dbReference type="SAM" id="MobiDB-lite"/>
    </source>
</evidence>
<reference evidence="3" key="1">
    <citation type="submission" date="2016-10" db="EMBL/GenBank/DDBJ databases">
        <authorList>
            <person name="Varghese N."/>
            <person name="Submissions S."/>
        </authorList>
    </citation>
    <scope>NUCLEOTIDE SEQUENCE [LARGE SCALE GENOMIC DNA]</scope>
    <source>
        <strain evidence="3">CGMCC 4.2126</strain>
    </source>
</reference>
<dbReference type="EMBL" id="FOQY01000040">
    <property type="protein sequence ID" value="SFK89579.1"/>
    <property type="molecule type" value="Genomic_DNA"/>
</dbReference>
<dbReference type="PROSITE" id="PS51318">
    <property type="entry name" value="TAT"/>
    <property type="match status" value="1"/>
</dbReference>
<evidence type="ECO:0000313" key="2">
    <source>
        <dbReference type="EMBL" id="SFK89579.1"/>
    </source>
</evidence>
<feature type="region of interest" description="Disordered" evidence="1">
    <location>
        <begin position="57"/>
        <end position="77"/>
    </location>
</feature>
<dbReference type="GeneID" id="96304188"/>
<sequence>MTVVHRSSSPHRPSARRAFLPALTRVLAGLALAAGSVVVIPAAAQAVTGAPASATAQGPAASWKSWGPHSAPGKKATAEGRLRAIGINPDLFQPVGTVQVRGKVTDRTPDDSGCAWAVFRITYRTGDGNLPFTHKYFRDCTASAPTSFSFSHRNVYQVELKVCSHGKARKPTLNCLYAGTWKLLYLAYP</sequence>
<keyword evidence="3" id="KW-1185">Reference proteome</keyword>